<keyword evidence="2" id="KW-1185">Reference proteome</keyword>
<dbReference type="EMBL" id="CM042019">
    <property type="protein sequence ID" value="KAI3825145.1"/>
    <property type="molecule type" value="Genomic_DNA"/>
</dbReference>
<reference evidence="1 2" key="2">
    <citation type="journal article" date="2022" name="Mol. Ecol. Resour.">
        <title>The genomes of chicory, endive, great burdock and yacon provide insights into Asteraceae paleo-polyploidization history and plant inulin production.</title>
        <authorList>
            <person name="Fan W."/>
            <person name="Wang S."/>
            <person name="Wang H."/>
            <person name="Wang A."/>
            <person name="Jiang F."/>
            <person name="Liu H."/>
            <person name="Zhao H."/>
            <person name="Xu D."/>
            <person name="Zhang Y."/>
        </authorList>
    </citation>
    <scope>NUCLEOTIDE SEQUENCE [LARGE SCALE GENOMIC DNA]</scope>
    <source>
        <strain evidence="2">cv. Yunnan</strain>
        <tissue evidence="1">Leaves</tissue>
    </source>
</reference>
<protein>
    <submittedName>
        <fullName evidence="1">Uncharacterized protein</fullName>
    </submittedName>
</protein>
<comment type="caution">
    <text evidence="1">The sequence shown here is derived from an EMBL/GenBank/DDBJ whole genome shotgun (WGS) entry which is preliminary data.</text>
</comment>
<accession>A0ACB9JYU7</accession>
<evidence type="ECO:0000313" key="2">
    <source>
        <dbReference type="Proteomes" id="UP001056120"/>
    </source>
</evidence>
<dbReference type="Proteomes" id="UP001056120">
    <property type="component" value="Linkage Group LG02"/>
</dbReference>
<proteinExistence type="predicted"/>
<gene>
    <name evidence="1" type="ORF">L1987_06621</name>
</gene>
<organism evidence="1 2">
    <name type="scientific">Smallanthus sonchifolius</name>
    <dbReference type="NCBI Taxonomy" id="185202"/>
    <lineage>
        <taxon>Eukaryota</taxon>
        <taxon>Viridiplantae</taxon>
        <taxon>Streptophyta</taxon>
        <taxon>Embryophyta</taxon>
        <taxon>Tracheophyta</taxon>
        <taxon>Spermatophyta</taxon>
        <taxon>Magnoliopsida</taxon>
        <taxon>eudicotyledons</taxon>
        <taxon>Gunneridae</taxon>
        <taxon>Pentapetalae</taxon>
        <taxon>asterids</taxon>
        <taxon>campanulids</taxon>
        <taxon>Asterales</taxon>
        <taxon>Asteraceae</taxon>
        <taxon>Asteroideae</taxon>
        <taxon>Heliantheae alliance</taxon>
        <taxon>Millerieae</taxon>
        <taxon>Smallanthus</taxon>
    </lineage>
</organism>
<evidence type="ECO:0000313" key="1">
    <source>
        <dbReference type="EMBL" id="KAI3825145.1"/>
    </source>
</evidence>
<reference evidence="2" key="1">
    <citation type="journal article" date="2022" name="Mol. Ecol. Resour.">
        <title>The genomes of chicory, endive, great burdock and yacon provide insights into Asteraceae palaeo-polyploidization history and plant inulin production.</title>
        <authorList>
            <person name="Fan W."/>
            <person name="Wang S."/>
            <person name="Wang H."/>
            <person name="Wang A."/>
            <person name="Jiang F."/>
            <person name="Liu H."/>
            <person name="Zhao H."/>
            <person name="Xu D."/>
            <person name="Zhang Y."/>
        </authorList>
    </citation>
    <scope>NUCLEOTIDE SEQUENCE [LARGE SCALE GENOMIC DNA]</scope>
    <source>
        <strain evidence="2">cv. Yunnan</strain>
    </source>
</reference>
<sequence length="67" mass="6737">MDGVVGMVLDVGSTGRGGCFRACVMAGFGEVDDGFGVFFKAGSLAVAGACGMSDQARILMPDPSKCL</sequence>
<name>A0ACB9JYU7_9ASTR</name>